<comment type="caution">
    <text evidence="2">The sequence shown here is derived from an EMBL/GenBank/DDBJ whole genome shotgun (WGS) entry which is preliminary data.</text>
</comment>
<evidence type="ECO:0000256" key="1">
    <source>
        <dbReference type="SAM" id="MobiDB-lite"/>
    </source>
</evidence>
<dbReference type="EMBL" id="JAALFE010000010">
    <property type="protein sequence ID" value="NGQ91463.1"/>
    <property type="molecule type" value="Genomic_DNA"/>
</dbReference>
<dbReference type="AlphaFoldDB" id="A0A6M1U8C6"/>
<evidence type="ECO:0000313" key="3">
    <source>
        <dbReference type="Proteomes" id="UP000474758"/>
    </source>
</evidence>
<keyword evidence="3" id="KW-1185">Reference proteome</keyword>
<reference evidence="2 3" key="1">
    <citation type="submission" date="2020-02" db="EMBL/GenBank/DDBJ databases">
        <title>Rhodobacter translucens sp. nov., a novel bacterium isolated from activated sludge.</title>
        <authorList>
            <person name="Liu J."/>
        </authorList>
    </citation>
    <scope>NUCLEOTIDE SEQUENCE [LARGE SCALE GENOMIC DNA]</scope>
    <source>
        <strain evidence="2 3">HX-7-19</strain>
    </source>
</reference>
<evidence type="ECO:0000313" key="2">
    <source>
        <dbReference type="EMBL" id="NGQ91463.1"/>
    </source>
</evidence>
<feature type="region of interest" description="Disordered" evidence="1">
    <location>
        <begin position="1"/>
        <end position="53"/>
    </location>
</feature>
<dbReference type="Proteomes" id="UP000474758">
    <property type="component" value="Unassembled WGS sequence"/>
</dbReference>
<sequence>MKLTDRQKADLAKQERRLGPTTGASKGSKPAPPATLKVRPGKTKVRVKWEKRF</sequence>
<protein>
    <submittedName>
        <fullName evidence="2">Uncharacterized protein</fullName>
    </submittedName>
</protein>
<proteinExistence type="predicted"/>
<dbReference type="RefSeq" id="WP_165050038.1">
    <property type="nucleotide sequence ID" value="NZ_JAALFE010000010.1"/>
</dbReference>
<organism evidence="2 3">
    <name type="scientific">Paragemmobacter kunshanensis</name>
    <dbReference type="NCBI Taxonomy" id="2583234"/>
    <lineage>
        <taxon>Bacteria</taxon>
        <taxon>Pseudomonadati</taxon>
        <taxon>Pseudomonadota</taxon>
        <taxon>Alphaproteobacteria</taxon>
        <taxon>Rhodobacterales</taxon>
        <taxon>Paracoccaceae</taxon>
        <taxon>Paragemmobacter</taxon>
    </lineage>
</organism>
<feature type="compositionally biased region" description="Basic and acidic residues" evidence="1">
    <location>
        <begin position="1"/>
        <end position="18"/>
    </location>
</feature>
<gene>
    <name evidence="2" type="ORF">G5V65_11200</name>
</gene>
<name>A0A6M1U8C6_9RHOB</name>
<accession>A0A6M1U8C6</accession>